<dbReference type="SFLD" id="SFLDG01144">
    <property type="entry name" value="C2.B.4:_PGP_Like"/>
    <property type="match status" value="1"/>
</dbReference>
<organism evidence="6 7">
    <name type="scientific">Aeromonas simiae</name>
    <dbReference type="NCBI Taxonomy" id="218936"/>
    <lineage>
        <taxon>Bacteria</taxon>
        <taxon>Pseudomonadati</taxon>
        <taxon>Pseudomonadota</taxon>
        <taxon>Gammaproteobacteria</taxon>
        <taxon>Aeromonadales</taxon>
        <taxon>Aeromonadaceae</taxon>
        <taxon>Aeromonas</taxon>
    </lineage>
</organism>
<evidence type="ECO:0000256" key="4">
    <source>
        <dbReference type="ARBA" id="ARBA00022842"/>
    </source>
</evidence>
<evidence type="ECO:0000256" key="5">
    <source>
        <dbReference type="ARBA" id="ARBA00034778"/>
    </source>
</evidence>
<keyword evidence="7" id="KW-1185">Reference proteome</keyword>
<dbReference type="PANTHER" id="PTHR47267">
    <property type="match status" value="1"/>
</dbReference>
<dbReference type="RefSeq" id="WP_193004591.1">
    <property type="nucleotide sequence ID" value="NZ_CP040449.1"/>
</dbReference>
<dbReference type="Gene3D" id="3.40.50.1000">
    <property type="entry name" value="HAD superfamily/HAD-like"/>
    <property type="match status" value="1"/>
</dbReference>
<proteinExistence type="inferred from homology"/>
<dbReference type="Pfam" id="PF08282">
    <property type="entry name" value="Hydrolase_3"/>
    <property type="match status" value="1"/>
</dbReference>
<accession>A0A5J6X0A3</accession>
<dbReference type="CDD" id="cd07516">
    <property type="entry name" value="HAD_Pase"/>
    <property type="match status" value="1"/>
</dbReference>
<dbReference type="PROSITE" id="PS01228">
    <property type="entry name" value="COF_1"/>
    <property type="match status" value="1"/>
</dbReference>
<dbReference type="SUPFAM" id="SSF56784">
    <property type="entry name" value="HAD-like"/>
    <property type="match status" value="1"/>
</dbReference>
<sequence length="268" mass="29983">MYKVVVSDLDGTLLNSAHQISGRTRDTLHELVQQGVTFVMATGRHYVDVRQIRALLGLDIYLITSNGAVVHDSEDRLIFNQTLPEATARELVMLERDPSLHLNVYYGDEWLVEEEMPWLLEFHKDSSFSYTKTDFASHPLDRVNKVFYTGDHEKLLVIERLLNERYGDRLNVTFSLPDCLEVMEGSVNKGSAVKAVLARCGLRLEDAVAFGDGMNDVEMLSMVGRGVIMGNAHDRLVKALPGYPRALTADEDGVADYLERCCAMASAV</sequence>
<dbReference type="InterPro" id="IPR006379">
    <property type="entry name" value="HAD-SF_hydro_IIB"/>
</dbReference>
<dbReference type="SFLD" id="SFLDS00003">
    <property type="entry name" value="Haloacid_Dehalogenase"/>
    <property type="match status" value="1"/>
</dbReference>
<evidence type="ECO:0000256" key="1">
    <source>
        <dbReference type="ARBA" id="ARBA00001946"/>
    </source>
</evidence>
<dbReference type="PANTHER" id="PTHR47267:SF4">
    <property type="entry name" value="PYRIDOXAL PHOSPHATE PHOSPHATASE YIGL"/>
    <property type="match status" value="1"/>
</dbReference>
<evidence type="ECO:0000313" key="7">
    <source>
        <dbReference type="Proteomes" id="UP000594034"/>
    </source>
</evidence>
<dbReference type="NCBIfam" id="TIGR01484">
    <property type="entry name" value="HAD-SF-IIB"/>
    <property type="match status" value="1"/>
</dbReference>
<name>A0A5J6X0A3_9GAMM</name>
<protein>
    <submittedName>
        <fullName evidence="6">Cof-type HAD-IIB family hydrolase</fullName>
    </submittedName>
</protein>
<reference evidence="6 7" key="1">
    <citation type="submission" date="2019-05" db="EMBL/GenBank/DDBJ databases">
        <title>OXA-830, a novel chromosomally encoded expanded-spectrum class D beta-lactamase in Aeromonas simiae.</title>
        <authorList>
            <person name="Zhou W."/>
            <person name="Chen Q."/>
        </authorList>
    </citation>
    <scope>NUCLEOTIDE SEQUENCE [LARGE SCALE GENOMIC DNA]</scope>
    <source>
        <strain evidence="6 7">A6</strain>
    </source>
</reference>
<gene>
    <name evidence="6" type="ORF">FE240_16795</name>
</gene>
<dbReference type="Proteomes" id="UP000594034">
    <property type="component" value="Chromosome"/>
</dbReference>
<dbReference type="GO" id="GO:0000287">
    <property type="term" value="F:magnesium ion binding"/>
    <property type="evidence" value="ECO:0007669"/>
    <property type="project" value="UniProtKB-ARBA"/>
</dbReference>
<dbReference type="KEGG" id="asim:FE240_16795"/>
<dbReference type="GO" id="GO:0016791">
    <property type="term" value="F:phosphatase activity"/>
    <property type="evidence" value="ECO:0007669"/>
    <property type="project" value="UniProtKB-ARBA"/>
</dbReference>
<dbReference type="SFLD" id="SFLDG01140">
    <property type="entry name" value="C2.B:_Phosphomannomutase_and_P"/>
    <property type="match status" value="1"/>
</dbReference>
<dbReference type="NCBIfam" id="TIGR00099">
    <property type="entry name" value="Cof-subfamily"/>
    <property type="match status" value="1"/>
</dbReference>
<dbReference type="EMBL" id="CP040449">
    <property type="protein sequence ID" value="QFI56772.1"/>
    <property type="molecule type" value="Genomic_DNA"/>
</dbReference>
<keyword evidence="2" id="KW-0479">Metal-binding</keyword>
<comment type="cofactor">
    <cofactor evidence="1">
        <name>Mg(2+)</name>
        <dbReference type="ChEBI" id="CHEBI:18420"/>
    </cofactor>
</comment>
<dbReference type="InterPro" id="IPR036412">
    <property type="entry name" value="HAD-like_sf"/>
</dbReference>
<evidence type="ECO:0000313" key="6">
    <source>
        <dbReference type="EMBL" id="QFI56772.1"/>
    </source>
</evidence>
<evidence type="ECO:0000256" key="2">
    <source>
        <dbReference type="ARBA" id="ARBA00022723"/>
    </source>
</evidence>
<dbReference type="Gene3D" id="3.30.1240.10">
    <property type="match status" value="1"/>
</dbReference>
<dbReference type="AlphaFoldDB" id="A0A5J6X0A3"/>
<dbReference type="PROSITE" id="PS01229">
    <property type="entry name" value="COF_2"/>
    <property type="match status" value="1"/>
</dbReference>
<dbReference type="InterPro" id="IPR023214">
    <property type="entry name" value="HAD_sf"/>
</dbReference>
<keyword evidence="4" id="KW-0460">Magnesium</keyword>
<evidence type="ECO:0000256" key="3">
    <source>
        <dbReference type="ARBA" id="ARBA00022801"/>
    </source>
</evidence>
<dbReference type="InterPro" id="IPR000150">
    <property type="entry name" value="Cof"/>
</dbReference>
<comment type="similarity">
    <text evidence="5">Belongs to the HAD-like hydrolase superfamily. Cof family.</text>
</comment>
<keyword evidence="3 6" id="KW-0378">Hydrolase</keyword>